<sequence length="334" mass="38399">MFLKLLITLFIIVIVSSYVYPKHFKRKKNKIQCNTKRVPLSVNFHFTRQCNYECGFCFHTAKTSHLSSINDAKLVLKKLANEGMKKINFAGGEPFLYPKYLEELIRFCKQELMLESVSIVSNGSKIKQTFLQRNKDYLDILAISCDSFNESTNKKIGRGTGQHVAKLCDISQWCHELGIKFKLNTVVNAYNKLEDMNDNISKIAPFRWKCFQVLILENENGGGEGTLRDAREFIITDQEFEEFIKRHSGQACIVPEPNNLMKNSYLILDEYLRFLNCTNNDKTPSESLLDVPVEKALMQAGWDQEAFIGRSGIYDWSRQPSNICGSNQAKELAW</sequence>
<comment type="cofactor">
    <cofactor evidence="1">
        <name>[4Fe-4S] cluster</name>
        <dbReference type="ChEBI" id="CHEBI:49883"/>
    </cofactor>
</comment>
<feature type="signal peptide" evidence="8">
    <location>
        <begin position="1"/>
        <end position="17"/>
    </location>
</feature>
<dbReference type="PROSITE" id="PS51918">
    <property type="entry name" value="RADICAL_SAM"/>
    <property type="match status" value="1"/>
</dbReference>
<evidence type="ECO:0000313" key="10">
    <source>
        <dbReference type="EMBL" id="RIA87181.1"/>
    </source>
</evidence>
<dbReference type="NCBIfam" id="NF038283">
    <property type="entry name" value="viperin_w_prok"/>
    <property type="match status" value="1"/>
</dbReference>
<dbReference type="InterPro" id="IPR051196">
    <property type="entry name" value="RSAD2/Viperin_antiviral"/>
</dbReference>
<dbReference type="SMART" id="SM00729">
    <property type="entry name" value="Elp3"/>
    <property type="match status" value="1"/>
</dbReference>
<dbReference type="InterPro" id="IPR006638">
    <property type="entry name" value="Elp3/MiaA/NifB-like_rSAM"/>
</dbReference>
<keyword evidence="5" id="KW-0408">Iron</keyword>
<evidence type="ECO:0000313" key="11">
    <source>
        <dbReference type="Proteomes" id="UP000265703"/>
    </source>
</evidence>
<dbReference type="SFLD" id="SFLDG01088">
    <property type="entry name" value="antiviral_proteins"/>
    <property type="match status" value="1"/>
</dbReference>
<keyword evidence="11" id="KW-1185">Reference proteome</keyword>
<protein>
    <submittedName>
        <fullName evidence="10">Radical s-adenosyl methionine domain-containing protein 2</fullName>
    </submittedName>
</protein>
<dbReference type="STRING" id="658196.A0A397SWB6"/>
<evidence type="ECO:0000256" key="1">
    <source>
        <dbReference type="ARBA" id="ARBA00001966"/>
    </source>
</evidence>
<dbReference type="PANTHER" id="PTHR21339:SF0">
    <property type="entry name" value="S-ADENOSYLMETHIONINE-DEPENDENT NUCLEOTIDE DEHYDRATASE RSAD2"/>
    <property type="match status" value="1"/>
</dbReference>
<comment type="caution">
    <text evidence="10">The sequence shown here is derived from an EMBL/GenBank/DDBJ whole genome shotgun (WGS) entry which is preliminary data.</text>
</comment>
<dbReference type="PANTHER" id="PTHR21339">
    <property type="entry name" value="RADICAL S-ADENOSYL METHIONINE DOMAIN-CONTAINING PROTEIN 2"/>
    <property type="match status" value="1"/>
</dbReference>
<dbReference type="SFLD" id="SFLDG01067">
    <property type="entry name" value="SPASM/twitch_domain_containing"/>
    <property type="match status" value="1"/>
</dbReference>
<keyword evidence="3" id="KW-0949">S-adenosyl-L-methionine</keyword>
<dbReference type="GO" id="GO:0051539">
    <property type="term" value="F:4 iron, 4 sulfur cluster binding"/>
    <property type="evidence" value="ECO:0007669"/>
    <property type="project" value="UniProtKB-KW"/>
</dbReference>
<evidence type="ECO:0000256" key="5">
    <source>
        <dbReference type="ARBA" id="ARBA00023004"/>
    </source>
</evidence>
<dbReference type="GO" id="GO:0003824">
    <property type="term" value="F:catalytic activity"/>
    <property type="evidence" value="ECO:0007669"/>
    <property type="project" value="InterPro"/>
</dbReference>
<dbReference type="InterPro" id="IPR013785">
    <property type="entry name" value="Aldolase_TIM"/>
</dbReference>
<dbReference type="CDD" id="cd01335">
    <property type="entry name" value="Radical_SAM"/>
    <property type="match status" value="1"/>
</dbReference>
<name>A0A397SWB6_9GLOM</name>
<dbReference type="SFLD" id="SFLDS00029">
    <property type="entry name" value="Radical_SAM"/>
    <property type="match status" value="1"/>
</dbReference>
<evidence type="ECO:0000256" key="4">
    <source>
        <dbReference type="ARBA" id="ARBA00022723"/>
    </source>
</evidence>
<organism evidence="10 11">
    <name type="scientific">Glomus cerebriforme</name>
    <dbReference type="NCBI Taxonomy" id="658196"/>
    <lineage>
        <taxon>Eukaryota</taxon>
        <taxon>Fungi</taxon>
        <taxon>Fungi incertae sedis</taxon>
        <taxon>Mucoromycota</taxon>
        <taxon>Glomeromycotina</taxon>
        <taxon>Glomeromycetes</taxon>
        <taxon>Glomerales</taxon>
        <taxon>Glomeraceae</taxon>
        <taxon>Glomus</taxon>
    </lineage>
</organism>
<dbReference type="GO" id="GO:0046872">
    <property type="term" value="F:metal ion binding"/>
    <property type="evidence" value="ECO:0007669"/>
    <property type="project" value="UniProtKB-KW"/>
</dbReference>
<dbReference type="Pfam" id="PF04055">
    <property type="entry name" value="Radical_SAM"/>
    <property type="match status" value="1"/>
</dbReference>
<dbReference type="SFLD" id="SFLDF00318">
    <property type="entry name" value="Viperin"/>
    <property type="match status" value="1"/>
</dbReference>
<gene>
    <name evidence="10" type="ORF">C1645_777818</name>
</gene>
<keyword evidence="8" id="KW-0732">Signal</keyword>
<keyword evidence="6" id="KW-0411">Iron-sulfur</keyword>
<dbReference type="InterPro" id="IPR058240">
    <property type="entry name" value="rSAM_sf"/>
</dbReference>
<evidence type="ECO:0000256" key="7">
    <source>
        <dbReference type="ARBA" id="ARBA00023118"/>
    </source>
</evidence>
<dbReference type="Proteomes" id="UP000265703">
    <property type="component" value="Unassembled WGS sequence"/>
</dbReference>
<dbReference type="InterPro" id="IPR007197">
    <property type="entry name" value="rSAM"/>
</dbReference>
<evidence type="ECO:0000256" key="2">
    <source>
        <dbReference type="ARBA" id="ARBA00022485"/>
    </source>
</evidence>
<dbReference type="EMBL" id="QKYT01000322">
    <property type="protein sequence ID" value="RIA87181.1"/>
    <property type="molecule type" value="Genomic_DNA"/>
</dbReference>
<keyword evidence="4" id="KW-0479">Metal-binding</keyword>
<keyword evidence="2" id="KW-0004">4Fe-4S</keyword>
<evidence type="ECO:0000256" key="6">
    <source>
        <dbReference type="ARBA" id="ARBA00023014"/>
    </source>
</evidence>
<dbReference type="GO" id="GO:0051607">
    <property type="term" value="P:defense response to virus"/>
    <property type="evidence" value="ECO:0007669"/>
    <property type="project" value="UniProtKB-KW"/>
</dbReference>
<dbReference type="AlphaFoldDB" id="A0A397SWB6"/>
<dbReference type="OrthoDB" id="549750at2759"/>
<evidence type="ECO:0000259" key="9">
    <source>
        <dbReference type="PROSITE" id="PS51918"/>
    </source>
</evidence>
<reference evidence="10 11" key="1">
    <citation type="submission" date="2018-06" db="EMBL/GenBank/DDBJ databases">
        <title>Comparative genomics reveals the genomic features of Rhizophagus irregularis, R. cerebriforme, R. diaphanum and Gigaspora rosea, and their symbiotic lifestyle signature.</title>
        <authorList>
            <person name="Morin E."/>
            <person name="San Clemente H."/>
            <person name="Chen E.C.H."/>
            <person name="De La Providencia I."/>
            <person name="Hainaut M."/>
            <person name="Kuo A."/>
            <person name="Kohler A."/>
            <person name="Murat C."/>
            <person name="Tang N."/>
            <person name="Roy S."/>
            <person name="Loubradou J."/>
            <person name="Henrissat B."/>
            <person name="Grigoriev I.V."/>
            <person name="Corradi N."/>
            <person name="Roux C."/>
            <person name="Martin F.M."/>
        </authorList>
    </citation>
    <scope>NUCLEOTIDE SEQUENCE [LARGE SCALE GENOMIC DNA]</scope>
    <source>
        <strain evidence="10 11">DAOM 227022</strain>
    </source>
</reference>
<evidence type="ECO:0000256" key="3">
    <source>
        <dbReference type="ARBA" id="ARBA00022691"/>
    </source>
</evidence>
<accession>A0A397SWB6</accession>
<feature type="domain" description="Radical SAM core" evidence="9">
    <location>
        <begin position="34"/>
        <end position="256"/>
    </location>
</feature>
<keyword evidence="7" id="KW-0051">Antiviral defense</keyword>
<dbReference type="SUPFAM" id="SSF102114">
    <property type="entry name" value="Radical SAM enzymes"/>
    <property type="match status" value="1"/>
</dbReference>
<evidence type="ECO:0000256" key="8">
    <source>
        <dbReference type="SAM" id="SignalP"/>
    </source>
</evidence>
<proteinExistence type="predicted"/>
<feature type="chain" id="PRO_5017432693" evidence="8">
    <location>
        <begin position="18"/>
        <end position="334"/>
    </location>
</feature>
<dbReference type="Gene3D" id="3.20.20.70">
    <property type="entry name" value="Aldolase class I"/>
    <property type="match status" value="1"/>
</dbReference>